<feature type="transmembrane region" description="Helical" evidence="1">
    <location>
        <begin position="20"/>
        <end position="43"/>
    </location>
</feature>
<dbReference type="AlphaFoldDB" id="A0A1T3NNQ9"/>
<keyword evidence="3" id="KW-1185">Reference proteome</keyword>
<evidence type="ECO:0000256" key="1">
    <source>
        <dbReference type="SAM" id="Phobius"/>
    </source>
</evidence>
<dbReference type="EMBL" id="MWQN01000003">
    <property type="protein sequence ID" value="OPC78429.1"/>
    <property type="molecule type" value="Genomic_DNA"/>
</dbReference>
<evidence type="ECO:0000313" key="3">
    <source>
        <dbReference type="Proteomes" id="UP000190037"/>
    </source>
</evidence>
<keyword evidence="1" id="KW-1133">Transmembrane helix</keyword>
<accession>A0A1T3NNQ9</accession>
<reference evidence="2 3" key="1">
    <citation type="submission" date="2017-03" db="EMBL/GenBank/DDBJ databases">
        <title>Draft genome sequence of Streptomyces scabrisporus NF3, endophyte isolated from Amphipterygium adstringens.</title>
        <authorList>
            <person name="Vazquez M."/>
            <person name="Ceapa C.D."/>
            <person name="Rodriguez Luna D."/>
            <person name="Sanchez Esquivel S."/>
        </authorList>
    </citation>
    <scope>NUCLEOTIDE SEQUENCE [LARGE SCALE GENOMIC DNA]</scope>
    <source>
        <strain evidence="2 3">NF3</strain>
    </source>
</reference>
<protein>
    <submittedName>
        <fullName evidence="2">Uncharacterized protein</fullName>
    </submittedName>
</protein>
<organism evidence="2 3">
    <name type="scientific">Embleya scabrispora</name>
    <dbReference type="NCBI Taxonomy" id="159449"/>
    <lineage>
        <taxon>Bacteria</taxon>
        <taxon>Bacillati</taxon>
        <taxon>Actinomycetota</taxon>
        <taxon>Actinomycetes</taxon>
        <taxon>Kitasatosporales</taxon>
        <taxon>Streptomycetaceae</taxon>
        <taxon>Embleya</taxon>
    </lineage>
</organism>
<keyword evidence="1" id="KW-0812">Transmembrane</keyword>
<evidence type="ECO:0000313" key="2">
    <source>
        <dbReference type="EMBL" id="OPC78429.1"/>
    </source>
</evidence>
<comment type="caution">
    <text evidence="2">The sequence shown here is derived from an EMBL/GenBank/DDBJ whole genome shotgun (WGS) entry which is preliminary data.</text>
</comment>
<gene>
    <name evidence="2" type="ORF">B4N89_40480</name>
</gene>
<keyword evidence="1" id="KW-0472">Membrane</keyword>
<dbReference type="Proteomes" id="UP000190037">
    <property type="component" value="Unassembled WGS sequence"/>
</dbReference>
<name>A0A1T3NNQ9_9ACTN</name>
<proteinExistence type="predicted"/>
<sequence>MPDRSRQPDRPRPSTEIPPWFGWVFLPAAILVLSVFFGVYVGLPFGVVAIGTWTWIQSDANGDGGHARPPGNEFLCNRCVHRFVTPGHI</sequence>